<evidence type="ECO:0000313" key="2">
    <source>
        <dbReference type="EMBL" id="SKA82337.1"/>
    </source>
</evidence>
<dbReference type="InterPro" id="IPR045503">
    <property type="entry name" value="DUF6488"/>
</dbReference>
<dbReference type="EMBL" id="FUYB01000010">
    <property type="protein sequence ID" value="SKA82337.1"/>
    <property type="molecule type" value="Genomic_DNA"/>
</dbReference>
<dbReference type="Proteomes" id="UP000190460">
    <property type="component" value="Unassembled WGS sequence"/>
</dbReference>
<organism evidence="2 3">
    <name type="scientific">Thiothrix eikelboomii</name>
    <dbReference type="NCBI Taxonomy" id="92487"/>
    <lineage>
        <taxon>Bacteria</taxon>
        <taxon>Pseudomonadati</taxon>
        <taxon>Pseudomonadota</taxon>
        <taxon>Gammaproteobacteria</taxon>
        <taxon>Thiotrichales</taxon>
        <taxon>Thiotrichaceae</taxon>
        <taxon>Thiothrix</taxon>
    </lineage>
</organism>
<proteinExistence type="predicted"/>
<reference evidence="2 3" key="1">
    <citation type="submission" date="2017-02" db="EMBL/GenBank/DDBJ databases">
        <authorList>
            <person name="Peterson S.W."/>
        </authorList>
    </citation>
    <scope>NUCLEOTIDE SEQUENCE [LARGE SCALE GENOMIC DNA]</scope>
    <source>
        <strain evidence="2 3">ATCC 49788</strain>
    </source>
</reference>
<accession>A0A1T4WYU8</accession>
<keyword evidence="3" id="KW-1185">Reference proteome</keyword>
<evidence type="ECO:0000256" key="1">
    <source>
        <dbReference type="SAM" id="SignalP"/>
    </source>
</evidence>
<evidence type="ECO:0000313" key="3">
    <source>
        <dbReference type="Proteomes" id="UP000190460"/>
    </source>
</evidence>
<feature type="chain" id="PRO_5013341162" evidence="1">
    <location>
        <begin position="24"/>
        <end position="123"/>
    </location>
</feature>
<dbReference type="RefSeq" id="WP_234975863.1">
    <property type="nucleotide sequence ID" value="NZ_FUYB01000010.1"/>
</dbReference>
<feature type="signal peptide" evidence="1">
    <location>
        <begin position="1"/>
        <end position="23"/>
    </location>
</feature>
<dbReference type="Pfam" id="PF20098">
    <property type="entry name" value="DUF6488"/>
    <property type="match status" value="1"/>
</dbReference>
<name>A0A1T4WYU8_9GAMM</name>
<sequence length="123" mass="13482">MMKTLFTSMAITSLLLMVNPAMAGTGHSHGPSGHGHEHAVKEISSEEATTKATAEVARLVEAKKIDASWSTIKADSVEKKTFNERLEWVIKFNNEAVTDETKRQLYVFLSLSGDYMGANHTGN</sequence>
<gene>
    <name evidence="2" type="ORF">SAMN02745130_02279</name>
</gene>
<keyword evidence="1" id="KW-0732">Signal</keyword>
<dbReference type="STRING" id="92487.SAMN02745130_02279"/>
<protein>
    <submittedName>
        <fullName evidence="2">Uncharacterized protein</fullName>
    </submittedName>
</protein>
<dbReference type="AlphaFoldDB" id="A0A1T4WYU8"/>